<evidence type="ECO:0000259" key="2">
    <source>
        <dbReference type="Pfam" id="PF19803"/>
    </source>
</evidence>
<evidence type="ECO:0000313" key="4">
    <source>
        <dbReference type="Proteomes" id="UP001501218"/>
    </source>
</evidence>
<feature type="domain" description="DUF6286" evidence="2">
    <location>
        <begin position="69"/>
        <end position="171"/>
    </location>
</feature>
<keyword evidence="1" id="KW-0472">Membrane</keyword>
<accession>A0ABP5SXM7</accession>
<dbReference type="EMBL" id="BAAARA010000004">
    <property type="protein sequence ID" value="GAA2341077.1"/>
    <property type="molecule type" value="Genomic_DNA"/>
</dbReference>
<organism evidence="3 4">
    <name type="scientific">Saccharopolyspora halophila</name>
    <dbReference type="NCBI Taxonomy" id="405551"/>
    <lineage>
        <taxon>Bacteria</taxon>
        <taxon>Bacillati</taxon>
        <taxon>Actinomycetota</taxon>
        <taxon>Actinomycetes</taxon>
        <taxon>Pseudonocardiales</taxon>
        <taxon>Pseudonocardiaceae</taxon>
        <taxon>Saccharopolyspora</taxon>
    </lineage>
</organism>
<name>A0ABP5SXM7_9PSEU</name>
<dbReference type="InterPro" id="IPR046253">
    <property type="entry name" value="DUF6286"/>
</dbReference>
<sequence>MRLLIRLLTALLGLIIAVGGAWLAVECAWAMIRPASGGLIIAPGAVVTALNDITWQATPVRLTAGGLVLLGLVLLALVARSGDKDVRLHDPAPEVTVTTDSRSLARLVSHQVRDQDGVAGAAVTAGGKRVKVKATPRYADSGDLRGRLTETAERAVQDLPLRRTPKVLVSVGNAKER</sequence>
<proteinExistence type="predicted"/>
<comment type="caution">
    <text evidence="3">The sequence shown here is derived from an EMBL/GenBank/DDBJ whole genome shotgun (WGS) entry which is preliminary data.</text>
</comment>
<keyword evidence="1" id="KW-1133">Transmembrane helix</keyword>
<dbReference type="Pfam" id="PF19803">
    <property type="entry name" value="DUF6286"/>
    <property type="match status" value="1"/>
</dbReference>
<keyword evidence="4" id="KW-1185">Reference proteome</keyword>
<reference evidence="4" key="1">
    <citation type="journal article" date="2019" name="Int. J. Syst. Evol. Microbiol.">
        <title>The Global Catalogue of Microorganisms (GCM) 10K type strain sequencing project: providing services to taxonomists for standard genome sequencing and annotation.</title>
        <authorList>
            <consortium name="The Broad Institute Genomics Platform"/>
            <consortium name="The Broad Institute Genome Sequencing Center for Infectious Disease"/>
            <person name="Wu L."/>
            <person name="Ma J."/>
        </authorList>
    </citation>
    <scope>NUCLEOTIDE SEQUENCE [LARGE SCALE GENOMIC DNA]</scope>
    <source>
        <strain evidence="4">JCM 16221</strain>
    </source>
</reference>
<keyword evidence="1" id="KW-0812">Transmembrane</keyword>
<protein>
    <recommendedName>
        <fullName evidence="2">DUF6286 domain-containing protein</fullName>
    </recommendedName>
</protein>
<evidence type="ECO:0000256" key="1">
    <source>
        <dbReference type="SAM" id="Phobius"/>
    </source>
</evidence>
<feature type="transmembrane region" description="Helical" evidence="1">
    <location>
        <begin position="60"/>
        <end position="79"/>
    </location>
</feature>
<gene>
    <name evidence="3" type="ORF">GCM10009854_16910</name>
</gene>
<dbReference type="RefSeq" id="WP_344128507.1">
    <property type="nucleotide sequence ID" value="NZ_BAAARA010000004.1"/>
</dbReference>
<evidence type="ECO:0000313" key="3">
    <source>
        <dbReference type="EMBL" id="GAA2341077.1"/>
    </source>
</evidence>
<dbReference type="Proteomes" id="UP001501218">
    <property type="component" value="Unassembled WGS sequence"/>
</dbReference>